<dbReference type="Pfam" id="PF01160">
    <property type="entry name" value="Opiods_neuropep"/>
    <property type="match status" value="1"/>
</dbReference>
<comment type="subcellular location">
    <subcellularLocation>
        <location evidence="1">Secreted</location>
    </subcellularLocation>
</comment>
<dbReference type="GO" id="GO:0007268">
    <property type="term" value="P:chemical synaptic transmission"/>
    <property type="evidence" value="ECO:0007669"/>
    <property type="project" value="InterPro"/>
</dbReference>
<accession>A0A9J8D045</accession>
<keyword evidence="12" id="KW-1185">Reference proteome</keyword>
<feature type="region of interest" description="Disordered" evidence="10">
    <location>
        <begin position="286"/>
        <end position="326"/>
    </location>
</feature>
<evidence type="ECO:0000256" key="2">
    <source>
        <dbReference type="ARBA" id="ARBA00008543"/>
    </source>
</evidence>
<evidence type="ECO:0000256" key="7">
    <source>
        <dbReference type="ARBA" id="ARBA00023004"/>
    </source>
</evidence>
<evidence type="ECO:0000256" key="10">
    <source>
        <dbReference type="SAM" id="MobiDB-lite"/>
    </source>
</evidence>
<dbReference type="GO" id="GO:0005576">
    <property type="term" value="C:extracellular region"/>
    <property type="evidence" value="ECO:0007669"/>
    <property type="project" value="UniProtKB-SubCell"/>
</dbReference>
<dbReference type="InterPro" id="IPR039661">
    <property type="entry name" value="ELP3"/>
</dbReference>
<dbReference type="InterPro" id="IPR002367">
    <property type="entry name" value="Nociceptin"/>
</dbReference>
<protein>
    <submittedName>
        <fullName evidence="11">Elongator acetyltransferase complex subunit 3</fullName>
    </submittedName>
</protein>
<dbReference type="AlphaFoldDB" id="A0A9J8D045"/>
<keyword evidence="9" id="KW-1015">Disulfide bond</keyword>
<dbReference type="GeneTree" id="ENSGT00390000013141"/>
<keyword evidence="5" id="KW-0949">S-adenosyl-L-methionine</keyword>
<name>A0A9J8D045_CYPCA</name>
<dbReference type="GO" id="GO:0033588">
    <property type="term" value="C:elongator holoenzyme complex"/>
    <property type="evidence" value="ECO:0007669"/>
    <property type="project" value="TreeGrafter"/>
</dbReference>
<dbReference type="PRINTS" id="PR01028">
    <property type="entry name" value="OPIOIDPRCRSR"/>
</dbReference>
<dbReference type="GO" id="GO:0045202">
    <property type="term" value="C:synapse"/>
    <property type="evidence" value="ECO:0007669"/>
    <property type="project" value="GOC"/>
</dbReference>
<evidence type="ECO:0000256" key="5">
    <source>
        <dbReference type="ARBA" id="ARBA00022691"/>
    </source>
</evidence>
<keyword evidence="6" id="KW-0479">Metal-binding</keyword>
<sequence length="405" mass="45535">MPLVSSGVEHGNLRELALARMKDMGTECRDVRTREVGIQEIHHKVRPYQVELIRRDYVANGGWETFLSYEDLEQDILIGLLRLRRCSPQSFRPELKGGVSIVRELHVYGSVVPVSSRDPSKFQHQGFGMMLMEEAERIARDEHGSSKLAVISDIPLVTLSSCFSCLECEEVMKTLFWTLLLLCLCTPGHSDCQGDCLTCGLILPKNQAFNTLVCILECESRATPALTWDLCYQAVGLKHLSPLLQEEETSKRSDGDEAEPLATVSIENDNGVEYIEALERFRHAAQALRSQQPSEEEEKLEISYDPDLDPRTEEGQDDIGEEKSGEAAVSISKRFGGFMKGRHGFRKLVSSGRPLQKRYGGFIGIRKSARKWNNQKRVSQLLRQYLSLTGRSGRSGLTSNLSNRI</sequence>
<comment type="similarity">
    <text evidence="2">Belongs to the opioid neuropeptide precursor family.</text>
</comment>
<dbReference type="GO" id="GO:0007218">
    <property type="term" value="P:neuropeptide signaling pathway"/>
    <property type="evidence" value="ECO:0007669"/>
    <property type="project" value="InterPro"/>
</dbReference>
<dbReference type="Ensembl" id="ENSCCRT00000142207.1">
    <property type="protein sequence ID" value="ENSCCRP00000175827.1"/>
    <property type="gene ID" value="ENSCCRG00000007703.2"/>
</dbReference>
<dbReference type="PANTHER" id="PTHR11135:SF0">
    <property type="entry name" value="ELONGATOR COMPLEX PROTEIN 3"/>
    <property type="match status" value="1"/>
</dbReference>
<reference evidence="11" key="1">
    <citation type="submission" date="2025-08" db="UniProtKB">
        <authorList>
            <consortium name="Ensembl"/>
        </authorList>
    </citation>
    <scope>IDENTIFICATION</scope>
</reference>
<keyword evidence="7" id="KW-0408">Iron</keyword>
<dbReference type="InterPro" id="IPR006024">
    <property type="entry name" value="Opioid_neupept"/>
</dbReference>
<evidence type="ECO:0000313" key="12">
    <source>
        <dbReference type="Proteomes" id="UP001108240"/>
    </source>
</evidence>
<reference evidence="11" key="2">
    <citation type="submission" date="2025-09" db="UniProtKB">
        <authorList>
            <consortium name="Ensembl"/>
        </authorList>
    </citation>
    <scope>IDENTIFICATION</scope>
</reference>
<dbReference type="GO" id="GO:0002926">
    <property type="term" value="P:tRNA wobble base 5-methoxycarbonylmethyl-2-thiouridinylation"/>
    <property type="evidence" value="ECO:0007669"/>
    <property type="project" value="TreeGrafter"/>
</dbReference>
<keyword evidence="8" id="KW-0411">Iron-sulfur</keyword>
<dbReference type="GO" id="GO:0005634">
    <property type="term" value="C:nucleus"/>
    <property type="evidence" value="ECO:0007669"/>
    <property type="project" value="TreeGrafter"/>
</dbReference>
<evidence type="ECO:0000256" key="3">
    <source>
        <dbReference type="ARBA" id="ARBA00022485"/>
    </source>
</evidence>
<keyword evidence="4" id="KW-0964">Secreted</keyword>
<dbReference type="Proteomes" id="UP001108240">
    <property type="component" value="Unplaced"/>
</dbReference>
<evidence type="ECO:0000256" key="6">
    <source>
        <dbReference type="ARBA" id="ARBA00022723"/>
    </source>
</evidence>
<dbReference type="GO" id="GO:0005737">
    <property type="term" value="C:cytoplasm"/>
    <property type="evidence" value="ECO:0007669"/>
    <property type="project" value="TreeGrafter"/>
</dbReference>
<dbReference type="GO" id="GO:0051539">
    <property type="term" value="F:4 iron, 4 sulfur cluster binding"/>
    <property type="evidence" value="ECO:0007669"/>
    <property type="project" value="UniProtKB-KW"/>
</dbReference>
<dbReference type="PRINTS" id="PR01031">
    <property type="entry name" value="ORPHNNPRCRSR"/>
</dbReference>
<evidence type="ECO:0000256" key="9">
    <source>
        <dbReference type="ARBA" id="ARBA00023157"/>
    </source>
</evidence>
<evidence type="ECO:0000256" key="4">
    <source>
        <dbReference type="ARBA" id="ARBA00022525"/>
    </source>
</evidence>
<organism evidence="11 12">
    <name type="scientific">Cyprinus carpio carpio</name>
    <dbReference type="NCBI Taxonomy" id="630221"/>
    <lineage>
        <taxon>Eukaryota</taxon>
        <taxon>Metazoa</taxon>
        <taxon>Chordata</taxon>
        <taxon>Craniata</taxon>
        <taxon>Vertebrata</taxon>
        <taxon>Euteleostomi</taxon>
        <taxon>Actinopterygii</taxon>
        <taxon>Neopterygii</taxon>
        <taxon>Teleostei</taxon>
        <taxon>Ostariophysi</taxon>
        <taxon>Cypriniformes</taxon>
        <taxon>Cyprinidae</taxon>
        <taxon>Cyprininae</taxon>
        <taxon>Cyprinus</taxon>
    </lineage>
</organism>
<keyword evidence="3" id="KW-0004">4Fe-4S</keyword>
<evidence type="ECO:0000256" key="1">
    <source>
        <dbReference type="ARBA" id="ARBA00004613"/>
    </source>
</evidence>
<dbReference type="PANTHER" id="PTHR11135">
    <property type="entry name" value="HISTONE ACETYLTRANSFERASE-RELATED"/>
    <property type="match status" value="1"/>
</dbReference>
<evidence type="ECO:0000313" key="11">
    <source>
        <dbReference type="Ensembl" id="ENSCCRP00000175827.1"/>
    </source>
</evidence>
<feature type="compositionally biased region" description="Acidic residues" evidence="10">
    <location>
        <begin position="294"/>
        <end position="307"/>
    </location>
</feature>
<proteinExistence type="inferred from homology"/>
<dbReference type="GO" id="GO:0046872">
    <property type="term" value="F:metal ion binding"/>
    <property type="evidence" value="ECO:0007669"/>
    <property type="project" value="UniProtKB-KW"/>
</dbReference>
<evidence type="ECO:0000256" key="8">
    <source>
        <dbReference type="ARBA" id="ARBA00023014"/>
    </source>
</evidence>